<reference evidence="2" key="1">
    <citation type="submission" date="2022-01" db="EMBL/GenBank/DDBJ databases">
        <authorList>
            <person name="Jo J.-H."/>
            <person name="Im W.-T."/>
        </authorList>
    </citation>
    <scope>NUCLEOTIDE SEQUENCE</scope>
    <source>
        <strain evidence="2">NA20</strain>
    </source>
</reference>
<feature type="transmembrane region" description="Helical" evidence="1">
    <location>
        <begin position="36"/>
        <end position="56"/>
    </location>
</feature>
<keyword evidence="1" id="KW-0812">Transmembrane</keyword>
<evidence type="ECO:0000313" key="3">
    <source>
        <dbReference type="Proteomes" id="UP001165367"/>
    </source>
</evidence>
<proteinExistence type="predicted"/>
<dbReference type="RefSeq" id="WP_237876835.1">
    <property type="nucleotide sequence ID" value="NZ_JAKLTR010000027.1"/>
</dbReference>
<keyword evidence="1" id="KW-1133">Transmembrane helix</keyword>
<dbReference type="Proteomes" id="UP001165367">
    <property type="component" value="Unassembled WGS sequence"/>
</dbReference>
<name>A0ABS9L009_9BACT</name>
<sequence length="62" mass="7339">MITNPWILCGIGTVFSFSGVYFFFRNIFEENRSLKWPIILMLMGVFLIGLGTYYYVYDPARR</sequence>
<dbReference type="EMBL" id="JAKLTR010000027">
    <property type="protein sequence ID" value="MCG2617903.1"/>
    <property type="molecule type" value="Genomic_DNA"/>
</dbReference>
<comment type="caution">
    <text evidence="2">The sequence shown here is derived from an EMBL/GenBank/DDBJ whole genome shotgun (WGS) entry which is preliminary data.</text>
</comment>
<evidence type="ECO:0000313" key="2">
    <source>
        <dbReference type="EMBL" id="MCG2617903.1"/>
    </source>
</evidence>
<feature type="transmembrane region" description="Helical" evidence="1">
    <location>
        <begin position="6"/>
        <end position="24"/>
    </location>
</feature>
<keyword evidence="3" id="KW-1185">Reference proteome</keyword>
<accession>A0ABS9L009</accession>
<keyword evidence="1" id="KW-0472">Membrane</keyword>
<evidence type="ECO:0008006" key="4">
    <source>
        <dbReference type="Google" id="ProtNLM"/>
    </source>
</evidence>
<protein>
    <recommendedName>
        <fullName evidence="4">Cardiolipin synthase N-terminal domain-containing protein</fullName>
    </recommendedName>
</protein>
<organism evidence="2 3">
    <name type="scientific">Terrimonas ginsenosidimutans</name>
    <dbReference type="NCBI Taxonomy" id="2908004"/>
    <lineage>
        <taxon>Bacteria</taxon>
        <taxon>Pseudomonadati</taxon>
        <taxon>Bacteroidota</taxon>
        <taxon>Chitinophagia</taxon>
        <taxon>Chitinophagales</taxon>
        <taxon>Chitinophagaceae</taxon>
        <taxon>Terrimonas</taxon>
    </lineage>
</organism>
<evidence type="ECO:0000256" key="1">
    <source>
        <dbReference type="SAM" id="Phobius"/>
    </source>
</evidence>
<gene>
    <name evidence="2" type="ORF">LZZ85_26615</name>
</gene>